<evidence type="ECO:0000259" key="3">
    <source>
        <dbReference type="Pfam" id="PF13505"/>
    </source>
</evidence>
<keyword evidence="1 2" id="KW-0732">Signal</keyword>
<organism evidence="4 5">
    <name type="scientific">Flavobacterium kayseriense</name>
    <dbReference type="NCBI Taxonomy" id="2764714"/>
    <lineage>
        <taxon>Bacteria</taxon>
        <taxon>Pseudomonadati</taxon>
        <taxon>Bacteroidota</taxon>
        <taxon>Flavobacteriia</taxon>
        <taxon>Flavobacteriales</taxon>
        <taxon>Flavobacteriaceae</taxon>
        <taxon>Flavobacterium</taxon>
    </lineage>
</organism>
<dbReference type="InterPro" id="IPR011250">
    <property type="entry name" value="OMP/PagP_B-barrel"/>
</dbReference>
<comment type="caution">
    <text evidence="4">The sequence shown here is derived from an EMBL/GenBank/DDBJ whole genome shotgun (WGS) entry which is preliminary data.</text>
</comment>
<dbReference type="Proteomes" id="UP000629963">
    <property type="component" value="Unassembled WGS sequence"/>
</dbReference>
<dbReference type="EMBL" id="JACRUJ010000001">
    <property type="protein sequence ID" value="MBC5840840.1"/>
    <property type="molecule type" value="Genomic_DNA"/>
</dbReference>
<dbReference type="Pfam" id="PF13505">
    <property type="entry name" value="OMP_b-brl"/>
    <property type="match status" value="1"/>
</dbReference>
<accession>A0ABR7J5M1</accession>
<evidence type="ECO:0000313" key="5">
    <source>
        <dbReference type="Proteomes" id="UP000629963"/>
    </source>
</evidence>
<proteinExistence type="predicted"/>
<dbReference type="SUPFAM" id="SSF56925">
    <property type="entry name" value="OMPA-like"/>
    <property type="match status" value="1"/>
</dbReference>
<protein>
    <submittedName>
        <fullName evidence="4">Outer membrane beta-barrel protein</fullName>
    </submittedName>
</protein>
<gene>
    <name evidence="4" type="ORF">H8R23_05425</name>
</gene>
<reference evidence="4 5" key="1">
    <citation type="submission" date="2020-08" db="EMBL/GenBank/DDBJ databases">
        <title>Description of novel Flavobacterium F-380 isolate.</title>
        <authorList>
            <person name="Saticioglu I.B."/>
            <person name="Duman M."/>
            <person name="Altun S."/>
        </authorList>
    </citation>
    <scope>NUCLEOTIDE SEQUENCE [LARGE SCALE GENOMIC DNA]</scope>
    <source>
        <strain evidence="4 5">F-380</strain>
    </source>
</reference>
<feature type="signal peptide" evidence="2">
    <location>
        <begin position="1"/>
        <end position="21"/>
    </location>
</feature>
<evidence type="ECO:0000313" key="4">
    <source>
        <dbReference type="EMBL" id="MBC5840840.1"/>
    </source>
</evidence>
<sequence length="326" mass="35461">MKKKLILIGMMVCSMTMLGQAKQDETTSSPERGWYLKLGGSYFGQTAATEFPEVGGQLPNKDVYVGGVGANKLASRERVTGSFGEGFRTGLVAGFRFNTRVGFEMGLNYYSSNSKTMAQTTNRLIGYNTTTTAATYLDFTATGTIRAFDLAPALVLFLGESNGFEPYTKVGVILPIHGDLTIETDRSYRTLVGANQVAETLAYSKDVVKPNPTLGFTAVLGTSYKLAKNLSAFAELEYRNFTVHGKTKETEIYTENGVDRLTTPTTFRPDASYSAIHTNYVDRLDANSNNSEFNSTTYSSSKEKDELSSYVGISGLGLTLGLKLSL</sequence>
<name>A0ABR7J5M1_9FLAO</name>
<evidence type="ECO:0000256" key="2">
    <source>
        <dbReference type="SAM" id="SignalP"/>
    </source>
</evidence>
<keyword evidence="5" id="KW-1185">Reference proteome</keyword>
<feature type="chain" id="PRO_5045165113" evidence="2">
    <location>
        <begin position="22"/>
        <end position="326"/>
    </location>
</feature>
<dbReference type="InterPro" id="IPR027385">
    <property type="entry name" value="Beta-barrel_OMP"/>
</dbReference>
<evidence type="ECO:0000256" key="1">
    <source>
        <dbReference type="ARBA" id="ARBA00022729"/>
    </source>
</evidence>
<dbReference type="RefSeq" id="WP_187009392.1">
    <property type="nucleotide sequence ID" value="NZ_JACRUI010000001.1"/>
</dbReference>
<dbReference type="Gene3D" id="2.40.160.20">
    <property type="match status" value="1"/>
</dbReference>
<feature type="domain" description="Outer membrane protein beta-barrel" evidence="3">
    <location>
        <begin position="47"/>
        <end position="243"/>
    </location>
</feature>